<feature type="compositionally biased region" description="Polar residues" evidence="1">
    <location>
        <begin position="14"/>
        <end position="29"/>
    </location>
</feature>
<feature type="region of interest" description="Disordered" evidence="1">
    <location>
        <begin position="1"/>
        <end position="39"/>
    </location>
</feature>
<organism evidence="2 3">
    <name type="scientific">Trichostrongylus colubriformis</name>
    <name type="common">Black scour worm</name>
    <dbReference type="NCBI Taxonomy" id="6319"/>
    <lineage>
        <taxon>Eukaryota</taxon>
        <taxon>Metazoa</taxon>
        <taxon>Ecdysozoa</taxon>
        <taxon>Nematoda</taxon>
        <taxon>Chromadorea</taxon>
        <taxon>Rhabditida</taxon>
        <taxon>Rhabditina</taxon>
        <taxon>Rhabditomorpha</taxon>
        <taxon>Strongyloidea</taxon>
        <taxon>Trichostrongylidae</taxon>
        <taxon>Trichostrongylus</taxon>
    </lineage>
</organism>
<protein>
    <submittedName>
        <fullName evidence="2">Uncharacterized protein</fullName>
    </submittedName>
</protein>
<accession>A0AAN8EX88</accession>
<keyword evidence="3" id="KW-1185">Reference proteome</keyword>
<dbReference type="AlphaFoldDB" id="A0AAN8EX88"/>
<feature type="region of interest" description="Disordered" evidence="1">
    <location>
        <begin position="131"/>
        <end position="171"/>
    </location>
</feature>
<reference evidence="2 3" key="1">
    <citation type="submission" date="2019-10" db="EMBL/GenBank/DDBJ databases">
        <title>Assembly and Annotation for the nematode Trichostrongylus colubriformis.</title>
        <authorList>
            <person name="Martin J."/>
        </authorList>
    </citation>
    <scope>NUCLEOTIDE SEQUENCE [LARGE SCALE GENOMIC DNA]</scope>
    <source>
        <strain evidence="2">G859</strain>
        <tissue evidence="2">Whole worm</tissue>
    </source>
</reference>
<comment type="caution">
    <text evidence="2">The sequence shown here is derived from an EMBL/GenBank/DDBJ whole genome shotgun (WGS) entry which is preliminary data.</text>
</comment>
<feature type="compositionally biased region" description="Acidic residues" evidence="1">
    <location>
        <begin position="1"/>
        <end position="12"/>
    </location>
</feature>
<evidence type="ECO:0000313" key="3">
    <source>
        <dbReference type="Proteomes" id="UP001331761"/>
    </source>
</evidence>
<proteinExistence type="predicted"/>
<evidence type="ECO:0000313" key="2">
    <source>
        <dbReference type="EMBL" id="KAK5969861.1"/>
    </source>
</evidence>
<feature type="compositionally biased region" description="Basic and acidic residues" evidence="1">
    <location>
        <begin position="131"/>
        <end position="143"/>
    </location>
</feature>
<feature type="region of interest" description="Disordered" evidence="1">
    <location>
        <begin position="374"/>
        <end position="413"/>
    </location>
</feature>
<feature type="compositionally biased region" description="Polar residues" evidence="1">
    <location>
        <begin position="376"/>
        <end position="396"/>
    </location>
</feature>
<feature type="compositionally biased region" description="Basic and acidic residues" evidence="1">
    <location>
        <begin position="156"/>
        <end position="167"/>
    </location>
</feature>
<evidence type="ECO:0000256" key="1">
    <source>
        <dbReference type="SAM" id="MobiDB-lite"/>
    </source>
</evidence>
<dbReference type="Proteomes" id="UP001331761">
    <property type="component" value="Unassembled WGS sequence"/>
</dbReference>
<dbReference type="EMBL" id="WIXE01019652">
    <property type="protein sequence ID" value="KAK5969861.1"/>
    <property type="molecule type" value="Genomic_DNA"/>
</dbReference>
<name>A0AAN8EX88_TRICO</name>
<sequence length="413" mass="46406">MSDPEEEKEDQADQSKIPSGSLASSSTVLTLPPKVDLPAPSSALIEESMRLLDLKSSVPPTYSESFVSSRPLATAYDSGYGSTSDFSTTRIPKATPRFKRIDFDDRLEHLCDDKKPSWKLWQESVKESYHKAKRSVERSKDESQFLESTLSRPRRSRAESPFRHLDTDTGFIPSVRSQSSLLTPSLADRSMLASTSSSGLSYAAGSGPYAAPALSFSQGLESRYEQRANDVEAMLLKTAPLPQRMKITTKEFRNAPAPSVGSASERDDYDFSVYCPKPYYSRPNRDDPDYFDFDLQHSVDLFKRPEGKYTPRGPQEWEKKLLGEVSAKGSAPVSGYMFTKGDSDWRTNGSSYLSAALRTPKFWEQRFESLGKQVRDSNPISLDSINRNRPTPNRFTEYSDPDFEDYDDPRSAD</sequence>
<gene>
    <name evidence="2" type="ORF">GCK32_000895</name>
</gene>